<dbReference type="Pfam" id="PF03787">
    <property type="entry name" value="RAMPs"/>
    <property type="match status" value="1"/>
</dbReference>
<proteinExistence type="predicted"/>
<dbReference type="CDD" id="cd09657">
    <property type="entry name" value="Cmr1_III-B"/>
    <property type="match status" value="1"/>
</dbReference>
<protein>
    <submittedName>
        <fullName evidence="3">CRISPR-associated RAMP Cmr1</fullName>
    </submittedName>
</protein>
<evidence type="ECO:0000259" key="2">
    <source>
        <dbReference type="Pfam" id="PF03787"/>
    </source>
</evidence>
<sequence>MEIEKIKCKIITPLLMTGADGRTPELRPPSIKGMMRFWWRAVNGHLSLEELKKRESDLFGASNEKVGKSKIRIRIQSGELDQGNYFLLPHKNMGRVKVISPNQDLSIILSSYSNIQDYSDILNLCLILGGFGKRSRRGFGSLEPEDINLEIEDILELINRVGSSNYDMKGEKIVLKESFLQESQYPYLKEVIFGGEYEKWEEVLESIGTASSKCCNRSLGFTSSKGRLASPIYVSVLKNSNGRYFPIISTLNTVFNKDSTKKANFSVQDKLVQDKFKAMIL</sequence>
<dbReference type="STRING" id="523844.MSTHT_1969"/>
<dbReference type="OrthoDB" id="135273at2157"/>
<dbReference type="InterPro" id="IPR005537">
    <property type="entry name" value="RAMP_III_fam"/>
</dbReference>
<dbReference type="NCBIfam" id="TIGR01894">
    <property type="entry name" value="cas_TM1795_cmr1"/>
    <property type="match status" value="1"/>
</dbReference>
<dbReference type="HOGENOM" id="CLU_050338_0_0_2"/>
<evidence type="ECO:0000256" key="1">
    <source>
        <dbReference type="ARBA" id="ARBA00023118"/>
    </source>
</evidence>
<reference evidence="3 4" key="1">
    <citation type="submission" date="2014-07" db="EMBL/GenBank/DDBJ databases">
        <title>Methanogenic archaea and the global carbon cycle.</title>
        <authorList>
            <person name="Henriksen J.R."/>
            <person name="Luke J."/>
            <person name="Reinhart S."/>
            <person name="Benedict M.N."/>
            <person name="Youngblut N.D."/>
            <person name="Metcalf M.E."/>
            <person name="Whitaker R.J."/>
            <person name="Metcalf W.W."/>
        </authorList>
    </citation>
    <scope>NUCLEOTIDE SEQUENCE [LARGE SCALE GENOMIC DNA]</scope>
    <source>
        <strain evidence="4">ATCC 43570 / DSM 1825 / OCM 12 / VKM B-1830 / TM-1</strain>
    </source>
</reference>
<dbReference type="KEGG" id="mthr:MSTHT_1969"/>
<evidence type="ECO:0000313" key="4">
    <source>
        <dbReference type="Proteomes" id="UP000066529"/>
    </source>
</evidence>
<evidence type="ECO:0000313" key="3">
    <source>
        <dbReference type="EMBL" id="AKB13727.1"/>
    </source>
</evidence>
<accession>A0A0E3NA19</accession>
<dbReference type="EMBL" id="CP009501">
    <property type="protein sequence ID" value="AKB13727.1"/>
    <property type="molecule type" value="Genomic_DNA"/>
</dbReference>
<dbReference type="Proteomes" id="UP000066529">
    <property type="component" value="Chromosome"/>
</dbReference>
<dbReference type="GeneID" id="53688280"/>
<dbReference type="InterPro" id="IPR007522">
    <property type="entry name" value="CRISPR-assoc_prot_TM1795"/>
</dbReference>
<dbReference type="PATRIC" id="fig|523844.20.peg.2432"/>
<dbReference type="GO" id="GO:0051607">
    <property type="term" value="P:defense response to virus"/>
    <property type="evidence" value="ECO:0007669"/>
    <property type="project" value="UniProtKB-KW"/>
</dbReference>
<keyword evidence="1" id="KW-0051">Antiviral defense</keyword>
<gene>
    <name evidence="3" type="ORF">MSTHT_1969</name>
</gene>
<feature type="domain" description="CRISPR type III-associated protein" evidence="2">
    <location>
        <begin position="7"/>
        <end position="143"/>
    </location>
</feature>
<organism evidence="3 4">
    <name type="scientific">Methanosarcina thermophila (strain ATCC 43570 / DSM 1825 / OCM 12 / VKM B-1830 / TM-1)</name>
    <dbReference type="NCBI Taxonomy" id="523844"/>
    <lineage>
        <taxon>Archaea</taxon>
        <taxon>Methanobacteriati</taxon>
        <taxon>Methanobacteriota</taxon>
        <taxon>Stenosarchaea group</taxon>
        <taxon>Methanomicrobia</taxon>
        <taxon>Methanosarcinales</taxon>
        <taxon>Methanosarcinaceae</taxon>
        <taxon>Methanosarcina</taxon>
    </lineage>
</organism>
<dbReference type="AlphaFoldDB" id="A0A0E3NA19"/>
<name>A0A0E3NA19_METTT</name>
<dbReference type="RefSeq" id="WP_048167727.1">
    <property type="nucleotide sequence ID" value="NZ_CP009501.1"/>
</dbReference>